<dbReference type="CDD" id="cd08899">
    <property type="entry name" value="SRPBCC_CalC_Aha1-like_6"/>
    <property type="match status" value="1"/>
</dbReference>
<dbReference type="Gene3D" id="3.30.530.20">
    <property type="match status" value="1"/>
</dbReference>
<comment type="caution">
    <text evidence="3">The sequence shown here is derived from an EMBL/GenBank/DDBJ whole genome shotgun (WGS) entry which is preliminary data.</text>
</comment>
<dbReference type="EMBL" id="JBHSGG010000022">
    <property type="protein sequence ID" value="MFC4728103.1"/>
    <property type="molecule type" value="Genomic_DNA"/>
</dbReference>
<protein>
    <submittedName>
        <fullName evidence="3">SRPBCC family protein</fullName>
    </submittedName>
</protein>
<accession>A0ABV9NNG5</accession>
<reference evidence="4" key="1">
    <citation type="journal article" date="2019" name="Int. J. Syst. Evol. Microbiol.">
        <title>The Global Catalogue of Microorganisms (GCM) 10K type strain sequencing project: providing services to taxonomists for standard genome sequencing and annotation.</title>
        <authorList>
            <consortium name="The Broad Institute Genomics Platform"/>
            <consortium name="The Broad Institute Genome Sequencing Center for Infectious Disease"/>
            <person name="Wu L."/>
            <person name="Ma J."/>
        </authorList>
    </citation>
    <scope>NUCLEOTIDE SEQUENCE [LARGE SCALE GENOMIC DNA]</scope>
    <source>
        <strain evidence="4">CGMCC 1.13574</strain>
    </source>
</reference>
<dbReference type="Proteomes" id="UP001595892">
    <property type="component" value="Unassembled WGS sequence"/>
</dbReference>
<feature type="domain" description="Activator of Hsp90 ATPase homologue 1/2-like C-terminal" evidence="2">
    <location>
        <begin position="26"/>
        <end position="155"/>
    </location>
</feature>
<evidence type="ECO:0000256" key="1">
    <source>
        <dbReference type="ARBA" id="ARBA00006817"/>
    </source>
</evidence>
<dbReference type="SUPFAM" id="SSF55961">
    <property type="entry name" value="Bet v1-like"/>
    <property type="match status" value="1"/>
</dbReference>
<dbReference type="InterPro" id="IPR023393">
    <property type="entry name" value="START-like_dom_sf"/>
</dbReference>
<evidence type="ECO:0000259" key="2">
    <source>
        <dbReference type="Pfam" id="PF08327"/>
    </source>
</evidence>
<name>A0ABV9NNG5_9GAMM</name>
<dbReference type="RefSeq" id="WP_377004126.1">
    <property type="nucleotide sequence ID" value="NZ_JBHSGG010000022.1"/>
</dbReference>
<organism evidence="3 4">
    <name type="scientific">Coralloluteibacterium thermophilum</name>
    <dbReference type="NCBI Taxonomy" id="2707049"/>
    <lineage>
        <taxon>Bacteria</taxon>
        <taxon>Pseudomonadati</taxon>
        <taxon>Pseudomonadota</taxon>
        <taxon>Gammaproteobacteria</taxon>
        <taxon>Lysobacterales</taxon>
        <taxon>Lysobacteraceae</taxon>
        <taxon>Coralloluteibacterium</taxon>
    </lineage>
</organism>
<gene>
    <name evidence="3" type="ORF">ACFO3Q_07975</name>
</gene>
<proteinExistence type="inferred from homology"/>
<evidence type="ECO:0000313" key="4">
    <source>
        <dbReference type="Proteomes" id="UP001595892"/>
    </source>
</evidence>
<dbReference type="InterPro" id="IPR013538">
    <property type="entry name" value="ASHA1/2-like_C"/>
</dbReference>
<comment type="similarity">
    <text evidence="1">Belongs to the AHA1 family.</text>
</comment>
<keyword evidence="4" id="KW-1185">Reference proteome</keyword>
<sequence length="181" mass="20284">MSISFDHHAVRTAADSVRIQRLLPGPIERVWDYLVDSDKRRLWLAAGEMVLEAGAPVELVFRHEELSEPPATPPARPADMRGGHRNAGRITLCEPPHLLGYTWAENHGDPSEVRFDLERRGDDVLLTVTHTRLPGNDALHSVAGGWHAHLDLLGRRLRDEPVGDFRAACETMHRAYAARMP</sequence>
<evidence type="ECO:0000313" key="3">
    <source>
        <dbReference type="EMBL" id="MFC4728103.1"/>
    </source>
</evidence>
<dbReference type="Pfam" id="PF08327">
    <property type="entry name" value="AHSA1"/>
    <property type="match status" value="1"/>
</dbReference>